<protein>
    <submittedName>
        <fullName evidence="1">Uncharacterized protein</fullName>
    </submittedName>
</protein>
<keyword evidence="2" id="KW-1185">Reference proteome</keyword>
<sequence>MIKPAGHEKLPNSDYWVKDQLPKEMEDKRRPLYQIADELRKNKDNKVVLVRDRLFVNGQVYSQQLSDNVTKGDKNTRTSTGN</sequence>
<proteinExistence type="predicted"/>
<dbReference type="Proteomes" id="UP000828390">
    <property type="component" value="Unassembled WGS sequence"/>
</dbReference>
<name>A0A9D3Z0V0_DREPO</name>
<accession>A0A9D3Z0V0</accession>
<dbReference type="EMBL" id="JAIWYP010000014">
    <property type="protein sequence ID" value="KAH3709599.1"/>
    <property type="molecule type" value="Genomic_DNA"/>
</dbReference>
<organism evidence="1 2">
    <name type="scientific">Dreissena polymorpha</name>
    <name type="common">Zebra mussel</name>
    <name type="synonym">Mytilus polymorpha</name>
    <dbReference type="NCBI Taxonomy" id="45954"/>
    <lineage>
        <taxon>Eukaryota</taxon>
        <taxon>Metazoa</taxon>
        <taxon>Spiralia</taxon>
        <taxon>Lophotrochozoa</taxon>
        <taxon>Mollusca</taxon>
        <taxon>Bivalvia</taxon>
        <taxon>Autobranchia</taxon>
        <taxon>Heteroconchia</taxon>
        <taxon>Euheterodonta</taxon>
        <taxon>Imparidentia</taxon>
        <taxon>Neoheterodontei</taxon>
        <taxon>Myida</taxon>
        <taxon>Dreissenoidea</taxon>
        <taxon>Dreissenidae</taxon>
        <taxon>Dreissena</taxon>
    </lineage>
</organism>
<dbReference type="AlphaFoldDB" id="A0A9D3Z0V0"/>
<comment type="caution">
    <text evidence="1">The sequence shown here is derived from an EMBL/GenBank/DDBJ whole genome shotgun (WGS) entry which is preliminary data.</text>
</comment>
<gene>
    <name evidence="1" type="ORF">DPMN_069063</name>
</gene>
<evidence type="ECO:0000313" key="1">
    <source>
        <dbReference type="EMBL" id="KAH3709599.1"/>
    </source>
</evidence>
<evidence type="ECO:0000313" key="2">
    <source>
        <dbReference type="Proteomes" id="UP000828390"/>
    </source>
</evidence>
<reference evidence="1" key="2">
    <citation type="submission" date="2020-11" db="EMBL/GenBank/DDBJ databases">
        <authorList>
            <person name="McCartney M.A."/>
            <person name="Auch B."/>
            <person name="Kono T."/>
            <person name="Mallez S."/>
            <person name="Becker A."/>
            <person name="Gohl D.M."/>
            <person name="Silverstein K.A.T."/>
            <person name="Koren S."/>
            <person name="Bechman K.B."/>
            <person name="Herman A."/>
            <person name="Abrahante J.E."/>
            <person name="Garbe J."/>
        </authorList>
    </citation>
    <scope>NUCLEOTIDE SEQUENCE</scope>
    <source>
        <strain evidence="1">Duluth1</strain>
        <tissue evidence="1">Whole animal</tissue>
    </source>
</reference>
<reference evidence="1" key="1">
    <citation type="journal article" date="2019" name="bioRxiv">
        <title>The Genome of the Zebra Mussel, Dreissena polymorpha: A Resource for Invasive Species Research.</title>
        <authorList>
            <person name="McCartney M.A."/>
            <person name="Auch B."/>
            <person name="Kono T."/>
            <person name="Mallez S."/>
            <person name="Zhang Y."/>
            <person name="Obille A."/>
            <person name="Becker A."/>
            <person name="Abrahante J.E."/>
            <person name="Garbe J."/>
            <person name="Badalamenti J.P."/>
            <person name="Herman A."/>
            <person name="Mangelson H."/>
            <person name="Liachko I."/>
            <person name="Sullivan S."/>
            <person name="Sone E.D."/>
            <person name="Koren S."/>
            <person name="Silverstein K.A.T."/>
            <person name="Beckman K.B."/>
            <person name="Gohl D.M."/>
        </authorList>
    </citation>
    <scope>NUCLEOTIDE SEQUENCE</scope>
    <source>
        <strain evidence="1">Duluth1</strain>
        <tissue evidence="1">Whole animal</tissue>
    </source>
</reference>